<dbReference type="Proteomes" id="UP000499080">
    <property type="component" value="Unassembled WGS sequence"/>
</dbReference>
<accession>A0A4Y2DG30</accession>
<name>A0A4Y2DG30_ARAVE</name>
<dbReference type="EMBL" id="BGPR01000344">
    <property type="protein sequence ID" value="GBM14505.1"/>
    <property type="molecule type" value="Genomic_DNA"/>
</dbReference>
<gene>
    <name evidence="1" type="ORF">AVEN_101154_1</name>
</gene>
<comment type="caution">
    <text evidence="1">The sequence shown here is derived from an EMBL/GenBank/DDBJ whole genome shotgun (WGS) entry which is preliminary data.</text>
</comment>
<reference evidence="1 2" key="1">
    <citation type="journal article" date="2019" name="Sci. Rep.">
        <title>Orb-weaving spider Araneus ventricosus genome elucidates the spidroin gene catalogue.</title>
        <authorList>
            <person name="Kono N."/>
            <person name="Nakamura H."/>
            <person name="Ohtoshi R."/>
            <person name="Moran D.A.P."/>
            <person name="Shinohara A."/>
            <person name="Yoshida Y."/>
            <person name="Fujiwara M."/>
            <person name="Mori M."/>
            <person name="Tomita M."/>
            <person name="Arakawa K."/>
        </authorList>
    </citation>
    <scope>NUCLEOTIDE SEQUENCE [LARGE SCALE GENOMIC DNA]</scope>
</reference>
<protein>
    <submittedName>
        <fullName evidence="1">Uncharacterized protein</fullName>
    </submittedName>
</protein>
<evidence type="ECO:0000313" key="2">
    <source>
        <dbReference type="Proteomes" id="UP000499080"/>
    </source>
</evidence>
<sequence length="193" mass="22353">MSGIGVRFGPFEKFVISQVRYTGVPRSRIISSVLQHDLTQMEMFCRQFVQIWRTTELCSSSTFMYTQLSSCQFRIFIPSDVSHDEGVSFQAMKENGFARGVYCAEQLPEMDLELFFEIMNTYYPGTTELLPLTEQICANFERGVEAISNWYEEKRYRNIIYTTKQAQAVVNSRACFFLMVTECELKKALGFFG</sequence>
<evidence type="ECO:0000313" key="1">
    <source>
        <dbReference type="EMBL" id="GBM14505.1"/>
    </source>
</evidence>
<dbReference type="OrthoDB" id="6428838at2759"/>
<organism evidence="1 2">
    <name type="scientific">Araneus ventricosus</name>
    <name type="common">Orbweaver spider</name>
    <name type="synonym">Epeira ventricosa</name>
    <dbReference type="NCBI Taxonomy" id="182803"/>
    <lineage>
        <taxon>Eukaryota</taxon>
        <taxon>Metazoa</taxon>
        <taxon>Ecdysozoa</taxon>
        <taxon>Arthropoda</taxon>
        <taxon>Chelicerata</taxon>
        <taxon>Arachnida</taxon>
        <taxon>Araneae</taxon>
        <taxon>Araneomorphae</taxon>
        <taxon>Entelegynae</taxon>
        <taxon>Araneoidea</taxon>
        <taxon>Araneidae</taxon>
        <taxon>Araneus</taxon>
    </lineage>
</organism>
<keyword evidence="2" id="KW-1185">Reference proteome</keyword>
<proteinExistence type="predicted"/>
<dbReference type="AlphaFoldDB" id="A0A4Y2DG30"/>